<sequence length="262" mass="29520">MLSGCPDALNRPLIALSRAMYEFYRDPRYSQPERLHEYEERKALHLQFCRSFSVGTIRGALLREALGLSLTSNDGDGSLDWHWNMLDWGYPPGWYSEEDPMVKVISQIAGEKQFSTETAVIYGENGEVDDPPSLADEVEYDSVKFEETTHKFTPKRWAKYSTDLFSSDLLPVYSGRRLPPIGGEAKQIDTTQAKTTIPPPWRRPGAFDAFGPSGWQNFIKHVDTHYPVQSSVLNTSEAIDNTHGDSEEVDDGGSDMDMNVSD</sequence>
<evidence type="ECO:0000313" key="3">
    <source>
        <dbReference type="Proteomes" id="UP000054279"/>
    </source>
</evidence>
<organism evidence="2 3">
    <name type="scientific">Sphaerobolus stellatus (strain SS14)</name>
    <dbReference type="NCBI Taxonomy" id="990650"/>
    <lineage>
        <taxon>Eukaryota</taxon>
        <taxon>Fungi</taxon>
        <taxon>Dikarya</taxon>
        <taxon>Basidiomycota</taxon>
        <taxon>Agaricomycotina</taxon>
        <taxon>Agaricomycetes</taxon>
        <taxon>Phallomycetidae</taxon>
        <taxon>Geastrales</taxon>
        <taxon>Sphaerobolaceae</taxon>
        <taxon>Sphaerobolus</taxon>
    </lineage>
</organism>
<keyword evidence="3" id="KW-1185">Reference proteome</keyword>
<evidence type="ECO:0000256" key="1">
    <source>
        <dbReference type="SAM" id="MobiDB-lite"/>
    </source>
</evidence>
<dbReference type="EMBL" id="KN837118">
    <property type="protein sequence ID" value="KIJ44315.1"/>
    <property type="molecule type" value="Genomic_DNA"/>
</dbReference>
<reference evidence="2 3" key="1">
    <citation type="submission" date="2014-06" db="EMBL/GenBank/DDBJ databases">
        <title>Evolutionary Origins and Diversification of the Mycorrhizal Mutualists.</title>
        <authorList>
            <consortium name="DOE Joint Genome Institute"/>
            <consortium name="Mycorrhizal Genomics Consortium"/>
            <person name="Kohler A."/>
            <person name="Kuo A."/>
            <person name="Nagy L.G."/>
            <person name="Floudas D."/>
            <person name="Copeland A."/>
            <person name="Barry K.W."/>
            <person name="Cichocki N."/>
            <person name="Veneault-Fourrey C."/>
            <person name="LaButti K."/>
            <person name="Lindquist E.A."/>
            <person name="Lipzen A."/>
            <person name="Lundell T."/>
            <person name="Morin E."/>
            <person name="Murat C."/>
            <person name="Riley R."/>
            <person name="Ohm R."/>
            <person name="Sun H."/>
            <person name="Tunlid A."/>
            <person name="Henrissat B."/>
            <person name="Grigoriev I.V."/>
            <person name="Hibbett D.S."/>
            <person name="Martin F."/>
        </authorList>
    </citation>
    <scope>NUCLEOTIDE SEQUENCE [LARGE SCALE GENOMIC DNA]</scope>
    <source>
        <strain evidence="2 3">SS14</strain>
    </source>
</reference>
<feature type="region of interest" description="Disordered" evidence="1">
    <location>
        <begin position="239"/>
        <end position="262"/>
    </location>
</feature>
<name>A0A0C9VZ16_SPHS4</name>
<evidence type="ECO:0000313" key="2">
    <source>
        <dbReference type="EMBL" id="KIJ44315.1"/>
    </source>
</evidence>
<dbReference type="OrthoDB" id="429967at2759"/>
<dbReference type="Proteomes" id="UP000054279">
    <property type="component" value="Unassembled WGS sequence"/>
</dbReference>
<dbReference type="AlphaFoldDB" id="A0A0C9VZ16"/>
<proteinExistence type="predicted"/>
<gene>
    <name evidence="2" type="ORF">M422DRAFT_252321</name>
</gene>
<protein>
    <submittedName>
        <fullName evidence="2">Uncharacterized protein</fullName>
    </submittedName>
</protein>
<accession>A0A0C9VZ16</accession>
<dbReference type="HOGENOM" id="CLU_1062339_0_0_1"/>